<dbReference type="EMBL" id="GGEC01051437">
    <property type="protein sequence ID" value="MBX31921.1"/>
    <property type="molecule type" value="Transcribed_RNA"/>
</dbReference>
<protein>
    <submittedName>
        <fullName evidence="2">Cellulose synthase</fullName>
    </submittedName>
</protein>
<sequence length="69" mass="7485">MVKHVRYVVIVLDLHPLATLLLLAMSVLFQCAALVMSMSGKTELSLAHSARLGIRGIKVSLLVVGCFCF</sequence>
<evidence type="ECO:0000256" key="1">
    <source>
        <dbReference type="SAM" id="Phobius"/>
    </source>
</evidence>
<reference evidence="2" key="1">
    <citation type="submission" date="2018-02" db="EMBL/GenBank/DDBJ databases">
        <title>Rhizophora mucronata_Transcriptome.</title>
        <authorList>
            <person name="Meera S.P."/>
            <person name="Sreeshan A."/>
            <person name="Augustine A."/>
        </authorList>
    </citation>
    <scope>NUCLEOTIDE SEQUENCE</scope>
    <source>
        <tissue evidence="2">Leaf</tissue>
    </source>
</reference>
<name>A0A2P2MNW3_RHIMU</name>
<evidence type="ECO:0000313" key="2">
    <source>
        <dbReference type="EMBL" id="MBX31921.1"/>
    </source>
</evidence>
<accession>A0A2P2MNW3</accession>
<keyword evidence="1" id="KW-0472">Membrane</keyword>
<keyword evidence="1" id="KW-0812">Transmembrane</keyword>
<proteinExistence type="predicted"/>
<feature type="transmembrane region" description="Helical" evidence="1">
    <location>
        <begin position="17"/>
        <end position="36"/>
    </location>
</feature>
<organism evidence="2">
    <name type="scientific">Rhizophora mucronata</name>
    <name type="common">Asiatic mangrove</name>
    <dbReference type="NCBI Taxonomy" id="61149"/>
    <lineage>
        <taxon>Eukaryota</taxon>
        <taxon>Viridiplantae</taxon>
        <taxon>Streptophyta</taxon>
        <taxon>Embryophyta</taxon>
        <taxon>Tracheophyta</taxon>
        <taxon>Spermatophyta</taxon>
        <taxon>Magnoliopsida</taxon>
        <taxon>eudicotyledons</taxon>
        <taxon>Gunneridae</taxon>
        <taxon>Pentapetalae</taxon>
        <taxon>rosids</taxon>
        <taxon>fabids</taxon>
        <taxon>Malpighiales</taxon>
        <taxon>Rhizophoraceae</taxon>
        <taxon>Rhizophora</taxon>
    </lineage>
</organism>
<dbReference type="AlphaFoldDB" id="A0A2P2MNW3"/>
<keyword evidence="1" id="KW-1133">Transmembrane helix</keyword>